<dbReference type="RefSeq" id="WP_058355845.1">
    <property type="nucleotide sequence ID" value="NZ_CABKVG010000008.1"/>
</dbReference>
<keyword evidence="2" id="KW-1185">Reference proteome</keyword>
<proteinExistence type="predicted"/>
<dbReference type="Pfam" id="PF06891">
    <property type="entry name" value="P2_Phage_GpR"/>
    <property type="match status" value="1"/>
</dbReference>
<sequence length="136" mass="15401">MDKPDSLRAKLTDTFPVLKDHPDKLIIYIIAGSINGQKYSLSHTEKYTMRVLLTDWAAPMQQVTATILSWMQVHQPQKLLQGNIGNESMRYEAEILDNNLADLLYELDITEKVVVKVAANGDVEILAQTEPQPDDY</sequence>
<name>A0ABY4E3D3_9NEIS</name>
<dbReference type="InterPro" id="IPR009678">
    <property type="entry name" value="Phage_tail_completion_R"/>
</dbReference>
<accession>A0ABY4E3D3</accession>
<reference evidence="1 2" key="1">
    <citation type="journal article" date="2022" name="Res Sq">
        <title>Evolution of multicellular longitudinally dividing oral cavity symbionts (Neisseriaceae).</title>
        <authorList>
            <person name="Nyongesa S."/>
            <person name="Weber P."/>
            <person name="Bernet E."/>
            <person name="Pullido F."/>
            <person name="Nieckarz M."/>
            <person name="Delaby M."/>
            <person name="Nieves C."/>
            <person name="Viehboeck T."/>
            <person name="Krause N."/>
            <person name="Rivera-Millot A."/>
            <person name="Nakamura A."/>
            <person name="Vischer N."/>
            <person name="VanNieuwenhze M."/>
            <person name="Brun Y."/>
            <person name="Cava F."/>
            <person name="Bulgheresi S."/>
            <person name="Veyrier F."/>
        </authorList>
    </citation>
    <scope>NUCLEOTIDE SEQUENCE [LARGE SCALE GENOMIC DNA]</scope>
    <source>
        <strain evidence="1 2">SN4</strain>
    </source>
</reference>
<organism evidence="1 2">
    <name type="scientific">Vitreoscilla massiliensis</name>
    <dbReference type="NCBI Taxonomy" id="1689272"/>
    <lineage>
        <taxon>Bacteria</taxon>
        <taxon>Pseudomonadati</taxon>
        <taxon>Pseudomonadota</taxon>
        <taxon>Betaproteobacteria</taxon>
        <taxon>Neisseriales</taxon>
        <taxon>Neisseriaceae</taxon>
        <taxon>Vitreoscilla</taxon>
    </lineage>
</organism>
<evidence type="ECO:0000313" key="1">
    <source>
        <dbReference type="EMBL" id="UOO90263.1"/>
    </source>
</evidence>
<dbReference type="EMBL" id="CP091511">
    <property type="protein sequence ID" value="UOO90263.1"/>
    <property type="molecule type" value="Genomic_DNA"/>
</dbReference>
<gene>
    <name evidence="1" type="ORF">LVJ82_04560</name>
</gene>
<protein>
    <submittedName>
        <fullName evidence="1">Phage tail protein</fullName>
    </submittedName>
</protein>
<dbReference type="Proteomes" id="UP000832011">
    <property type="component" value="Chromosome"/>
</dbReference>
<evidence type="ECO:0000313" key="2">
    <source>
        <dbReference type="Proteomes" id="UP000832011"/>
    </source>
</evidence>